<organism evidence="2 3">
    <name type="scientific">Aspergillus tanneri</name>
    <dbReference type="NCBI Taxonomy" id="1220188"/>
    <lineage>
        <taxon>Eukaryota</taxon>
        <taxon>Fungi</taxon>
        <taxon>Dikarya</taxon>
        <taxon>Ascomycota</taxon>
        <taxon>Pezizomycotina</taxon>
        <taxon>Eurotiomycetes</taxon>
        <taxon>Eurotiomycetidae</taxon>
        <taxon>Eurotiales</taxon>
        <taxon>Aspergillaceae</taxon>
        <taxon>Aspergillus</taxon>
        <taxon>Aspergillus subgen. Circumdati</taxon>
    </lineage>
</organism>
<evidence type="ECO:0000313" key="2">
    <source>
        <dbReference type="EMBL" id="THC92704.1"/>
    </source>
</evidence>
<comment type="caution">
    <text evidence="2">The sequence shown here is derived from an EMBL/GenBank/DDBJ whole genome shotgun (WGS) entry which is preliminary data.</text>
</comment>
<feature type="compositionally biased region" description="Polar residues" evidence="1">
    <location>
        <begin position="1"/>
        <end position="15"/>
    </location>
</feature>
<dbReference type="EMBL" id="SOSA01000314">
    <property type="protein sequence ID" value="THC92704.1"/>
    <property type="molecule type" value="Genomic_DNA"/>
</dbReference>
<dbReference type="Proteomes" id="UP000308092">
    <property type="component" value="Unassembled WGS sequence"/>
</dbReference>
<evidence type="ECO:0000313" key="3">
    <source>
        <dbReference type="Proteomes" id="UP000308092"/>
    </source>
</evidence>
<feature type="region of interest" description="Disordered" evidence="1">
    <location>
        <begin position="1"/>
        <end position="22"/>
    </location>
</feature>
<gene>
    <name evidence="2" type="ORF">EYZ11_007811</name>
</gene>
<accession>A0A4V3UNW1</accession>
<protein>
    <submittedName>
        <fullName evidence="2">Uncharacterized protein</fullName>
    </submittedName>
</protein>
<feature type="compositionally biased region" description="Acidic residues" evidence="1">
    <location>
        <begin position="75"/>
        <end position="88"/>
    </location>
</feature>
<proteinExistence type="predicted"/>
<reference evidence="2 3" key="1">
    <citation type="submission" date="2019-03" db="EMBL/GenBank/DDBJ databases">
        <title>The genome sequence of a newly discovered highly antifungal drug resistant Aspergillus species, Aspergillus tanneri NIH 1004.</title>
        <authorList>
            <person name="Mounaud S."/>
            <person name="Singh I."/>
            <person name="Joardar V."/>
            <person name="Pakala S."/>
            <person name="Pakala S."/>
            <person name="Venepally P."/>
            <person name="Hoover J."/>
            <person name="Nierman W."/>
            <person name="Chung J."/>
            <person name="Losada L."/>
        </authorList>
    </citation>
    <scope>NUCLEOTIDE SEQUENCE [LARGE SCALE GENOMIC DNA]</scope>
    <source>
        <strain evidence="2 3">NIH1004</strain>
    </source>
</reference>
<feature type="region of interest" description="Disordered" evidence="1">
    <location>
        <begin position="56"/>
        <end position="88"/>
    </location>
</feature>
<name>A0A4V3UNW1_9EURO</name>
<keyword evidence="3" id="KW-1185">Reference proteome</keyword>
<dbReference type="VEuPathDB" id="FungiDB:EYZ11_007811"/>
<sequence length="88" mass="9483">MTQLFSGSSTPNTSPELLPIDPELLQGDNIPLIGLDGQKPDLRDAKELSEPEYCGLSLEPKVSPVSDASHIDNSLDTEDSIDENTDTD</sequence>
<dbReference type="AlphaFoldDB" id="A0A4V3UNW1"/>
<evidence type="ECO:0000256" key="1">
    <source>
        <dbReference type="SAM" id="MobiDB-lite"/>
    </source>
</evidence>